<reference evidence="3" key="1">
    <citation type="submission" date="2016-10" db="EMBL/GenBank/DDBJ databases">
        <authorList>
            <person name="Varghese N."/>
            <person name="Submissions S."/>
        </authorList>
    </citation>
    <scope>NUCLEOTIDE SEQUENCE [LARGE SCALE GENOMIC DNA]</scope>
    <source>
        <strain evidence="3">RD 26</strain>
    </source>
</reference>
<keyword evidence="1" id="KW-0812">Transmembrane</keyword>
<gene>
    <name evidence="2" type="ORF">SAMN04487937_0479</name>
</gene>
<dbReference type="EMBL" id="FOYN01000001">
    <property type="protein sequence ID" value="SFR30651.1"/>
    <property type="molecule type" value="Genomic_DNA"/>
</dbReference>
<name>A0A1I6FL39_HALSD</name>
<dbReference type="AlphaFoldDB" id="A0A1I6FL39"/>
<proteinExistence type="predicted"/>
<accession>A0A1I6FL39</accession>
<protein>
    <submittedName>
        <fullName evidence="2">Uncharacterized protein</fullName>
    </submittedName>
</protein>
<keyword evidence="3" id="KW-1185">Reference proteome</keyword>
<keyword evidence="1" id="KW-0472">Membrane</keyword>
<feature type="transmembrane region" description="Helical" evidence="1">
    <location>
        <begin position="20"/>
        <end position="42"/>
    </location>
</feature>
<evidence type="ECO:0000313" key="3">
    <source>
        <dbReference type="Proteomes" id="UP000198932"/>
    </source>
</evidence>
<dbReference type="Proteomes" id="UP000198932">
    <property type="component" value="Unassembled WGS sequence"/>
</dbReference>
<sequence>MNTATRTPPARAPSARVRPLRALSIVLAFTAALGLIFGTAGFTAMEAQRGLAVNVTNDASAYLGYVPLTDEVHDGEPTAVVEYRNQFGTALDEFDVAVSIADPGSTEVAIESVDSPSSLDEGTAAAVNVTLRCPEREPVSLLFEADGSGGGVSVSLDRVHTVTCVPKGPTVTGIRFDDAANGRALVDGRHGEVTANVWVAETPPVEEAEDLTEVSFDGATPFDTSTKIRRQVNTVPSSTVGGNWKIVAVEFPDRNLTYLHPEWNEGAYDTPKAGGGVAYDGTVDEAFLLNASVDGGEVVEAGEED</sequence>
<evidence type="ECO:0000313" key="2">
    <source>
        <dbReference type="EMBL" id="SFR30651.1"/>
    </source>
</evidence>
<evidence type="ECO:0000256" key="1">
    <source>
        <dbReference type="SAM" id="Phobius"/>
    </source>
</evidence>
<keyword evidence="1" id="KW-1133">Transmembrane helix</keyword>
<organism evidence="2 3">
    <name type="scientific">Halorubrum sodomense</name>
    <dbReference type="NCBI Taxonomy" id="35743"/>
    <lineage>
        <taxon>Archaea</taxon>
        <taxon>Methanobacteriati</taxon>
        <taxon>Methanobacteriota</taxon>
        <taxon>Stenosarchaea group</taxon>
        <taxon>Halobacteria</taxon>
        <taxon>Halobacteriales</taxon>
        <taxon>Haloferacaceae</taxon>
        <taxon>Halorubrum</taxon>
    </lineage>
</organism>